<dbReference type="NCBIfam" id="TIGR01198">
    <property type="entry name" value="pgl"/>
    <property type="match status" value="1"/>
</dbReference>
<dbReference type="CDD" id="cd01400">
    <property type="entry name" value="6PGL"/>
    <property type="match status" value="1"/>
</dbReference>
<dbReference type="GO" id="GO:0006098">
    <property type="term" value="P:pentose-phosphate shunt"/>
    <property type="evidence" value="ECO:0007669"/>
    <property type="project" value="UniProtKB-UniPathway"/>
</dbReference>
<sequence>MKLLEYPDAEMMMMNLADTLAGELKNALLTHDTASLAVPGGTTPGPIFDSLCSVDLDWSRVHVMLTDERWVPEDSERSNTRLLRQRLLVDRAAAAQYMPLYAKAETPEEKLPELAADLDLALPISVCLLGMGADMHTASIFPGADRLDLALNGDDRLVAMRAPGALEPRITLSAAVLNAAISRHIVIVGTEKRAALERAQQLTPSEAPVAAILNGATVHWAEK</sequence>
<dbReference type="Proteomes" id="UP000238007">
    <property type="component" value="Unassembled WGS sequence"/>
</dbReference>
<dbReference type="RefSeq" id="WP_106355548.1">
    <property type="nucleotide sequence ID" value="NZ_PVTP01000003.1"/>
</dbReference>
<dbReference type="PANTHER" id="PTHR11054:SF0">
    <property type="entry name" value="6-PHOSPHOGLUCONOLACTONASE"/>
    <property type="match status" value="1"/>
</dbReference>
<evidence type="ECO:0000259" key="8">
    <source>
        <dbReference type="Pfam" id="PF01182"/>
    </source>
</evidence>
<dbReference type="InterPro" id="IPR039104">
    <property type="entry name" value="6PGL"/>
</dbReference>
<evidence type="ECO:0000256" key="5">
    <source>
        <dbReference type="ARBA" id="ARBA00013198"/>
    </source>
</evidence>
<comment type="function">
    <text evidence="2 7">Hydrolysis of 6-phosphogluconolactone to 6-phosphogluconate.</text>
</comment>
<dbReference type="AlphaFoldDB" id="A0A2T0W190"/>
<evidence type="ECO:0000256" key="6">
    <source>
        <dbReference type="ARBA" id="ARBA00020337"/>
    </source>
</evidence>
<dbReference type="PANTHER" id="PTHR11054">
    <property type="entry name" value="6-PHOSPHOGLUCONOLACTONASE"/>
    <property type="match status" value="1"/>
</dbReference>
<dbReference type="InterPro" id="IPR006148">
    <property type="entry name" value="Glc/Gal-6P_isomerase"/>
</dbReference>
<accession>A0A2T0W190</accession>
<comment type="catalytic activity">
    <reaction evidence="1 7">
        <text>6-phospho-D-glucono-1,5-lactone + H2O = 6-phospho-D-gluconate + H(+)</text>
        <dbReference type="Rhea" id="RHEA:12556"/>
        <dbReference type="ChEBI" id="CHEBI:15377"/>
        <dbReference type="ChEBI" id="CHEBI:15378"/>
        <dbReference type="ChEBI" id="CHEBI:57955"/>
        <dbReference type="ChEBI" id="CHEBI:58759"/>
        <dbReference type="EC" id="3.1.1.31"/>
    </reaction>
</comment>
<dbReference type="Gene3D" id="3.40.50.1360">
    <property type="match status" value="1"/>
</dbReference>
<organism evidence="9 10">
    <name type="scientific">Yoonia maritima</name>
    <dbReference type="NCBI Taxonomy" id="1435347"/>
    <lineage>
        <taxon>Bacteria</taxon>
        <taxon>Pseudomonadati</taxon>
        <taxon>Pseudomonadota</taxon>
        <taxon>Alphaproteobacteria</taxon>
        <taxon>Rhodobacterales</taxon>
        <taxon>Paracoccaceae</taxon>
        <taxon>Yoonia</taxon>
    </lineage>
</organism>
<dbReference type="SUPFAM" id="SSF100950">
    <property type="entry name" value="NagB/RpiA/CoA transferase-like"/>
    <property type="match status" value="1"/>
</dbReference>
<evidence type="ECO:0000256" key="4">
    <source>
        <dbReference type="ARBA" id="ARBA00010662"/>
    </source>
</evidence>
<dbReference type="Pfam" id="PF01182">
    <property type="entry name" value="Glucosamine_iso"/>
    <property type="match status" value="1"/>
</dbReference>
<dbReference type="OrthoDB" id="9810967at2"/>
<dbReference type="GO" id="GO:0005975">
    <property type="term" value="P:carbohydrate metabolic process"/>
    <property type="evidence" value="ECO:0007669"/>
    <property type="project" value="UniProtKB-UniRule"/>
</dbReference>
<evidence type="ECO:0000313" key="9">
    <source>
        <dbReference type="EMBL" id="PRY78768.1"/>
    </source>
</evidence>
<evidence type="ECO:0000313" key="10">
    <source>
        <dbReference type="Proteomes" id="UP000238007"/>
    </source>
</evidence>
<gene>
    <name evidence="7" type="primary">pgl</name>
    <name evidence="9" type="ORF">CLV80_10393</name>
</gene>
<comment type="similarity">
    <text evidence="4 7">Belongs to the glucosamine/galactosamine-6-phosphate isomerase family. 6-phosphogluconolactonase subfamily.</text>
</comment>
<comment type="caution">
    <text evidence="9">The sequence shown here is derived from an EMBL/GenBank/DDBJ whole genome shotgun (WGS) entry which is preliminary data.</text>
</comment>
<proteinExistence type="inferred from homology"/>
<evidence type="ECO:0000256" key="2">
    <source>
        <dbReference type="ARBA" id="ARBA00002681"/>
    </source>
</evidence>
<dbReference type="EMBL" id="PVTP01000003">
    <property type="protein sequence ID" value="PRY78768.1"/>
    <property type="molecule type" value="Genomic_DNA"/>
</dbReference>
<dbReference type="GO" id="GO:0017057">
    <property type="term" value="F:6-phosphogluconolactonase activity"/>
    <property type="evidence" value="ECO:0007669"/>
    <property type="project" value="UniProtKB-UniRule"/>
</dbReference>
<keyword evidence="7" id="KW-0378">Hydrolase</keyword>
<evidence type="ECO:0000256" key="3">
    <source>
        <dbReference type="ARBA" id="ARBA00004961"/>
    </source>
</evidence>
<name>A0A2T0W190_9RHOB</name>
<dbReference type="EC" id="3.1.1.31" evidence="5 7"/>
<dbReference type="UniPathway" id="UPA00115">
    <property type="reaction ID" value="UER00409"/>
</dbReference>
<dbReference type="InterPro" id="IPR037171">
    <property type="entry name" value="NagB/RpiA_transferase-like"/>
</dbReference>
<dbReference type="InterPro" id="IPR005900">
    <property type="entry name" value="6-phosphogluconolactonase_DevB"/>
</dbReference>
<keyword evidence="10" id="KW-1185">Reference proteome</keyword>
<evidence type="ECO:0000256" key="1">
    <source>
        <dbReference type="ARBA" id="ARBA00000832"/>
    </source>
</evidence>
<protein>
    <recommendedName>
        <fullName evidence="6 7">6-phosphogluconolactonase</fullName>
        <shortName evidence="7">6PGL</shortName>
        <ecNumber evidence="5 7">3.1.1.31</ecNumber>
    </recommendedName>
</protein>
<comment type="pathway">
    <text evidence="3 7">Carbohydrate degradation; pentose phosphate pathway; D-ribulose 5-phosphate from D-glucose 6-phosphate (oxidative stage): step 2/3.</text>
</comment>
<evidence type="ECO:0000256" key="7">
    <source>
        <dbReference type="RuleBase" id="RU365095"/>
    </source>
</evidence>
<feature type="domain" description="Glucosamine/galactosamine-6-phosphate isomerase" evidence="8">
    <location>
        <begin position="7"/>
        <end position="220"/>
    </location>
</feature>
<reference evidence="9 10" key="1">
    <citation type="submission" date="2018-03" db="EMBL/GenBank/DDBJ databases">
        <title>Genomic Encyclopedia of Archaeal and Bacterial Type Strains, Phase II (KMG-II): from individual species to whole genera.</title>
        <authorList>
            <person name="Goeker M."/>
        </authorList>
    </citation>
    <scope>NUCLEOTIDE SEQUENCE [LARGE SCALE GENOMIC DNA]</scope>
    <source>
        <strain evidence="9 10">DSM 101533</strain>
    </source>
</reference>